<keyword evidence="7 8" id="KW-0807">Transducer</keyword>
<feature type="transmembrane region" description="Helical" evidence="8">
    <location>
        <begin position="235"/>
        <end position="257"/>
    </location>
</feature>
<dbReference type="AlphaFoldDB" id="A0A8N1S539"/>
<dbReference type="GO" id="GO:0030425">
    <property type="term" value="C:dendrite"/>
    <property type="evidence" value="ECO:0007669"/>
    <property type="project" value="TreeGrafter"/>
</dbReference>
<dbReference type="GO" id="GO:0007165">
    <property type="term" value="P:signal transduction"/>
    <property type="evidence" value="ECO:0007669"/>
    <property type="project" value="UniProtKB-KW"/>
</dbReference>
<comment type="caution">
    <text evidence="8">Lacks conserved residue(s) required for the propagation of feature annotation.</text>
</comment>
<keyword evidence="6 8" id="KW-0675">Receptor</keyword>
<keyword evidence="3 8" id="KW-0812">Transmembrane</keyword>
<name>A0A8N1S539_9HYME</name>
<evidence type="ECO:0000256" key="8">
    <source>
        <dbReference type="RuleBase" id="RU363108"/>
    </source>
</evidence>
<evidence type="ECO:0000256" key="7">
    <source>
        <dbReference type="ARBA" id="ARBA00023224"/>
    </source>
</evidence>
<feature type="transmembrane region" description="Helical" evidence="8">
    <location>
        <begin position="30"/>
        <end position="53"/>
    </location>
</feature>
<dbReference type="PANTHER" id="PTHR21143">
    <property type="entry name" value="INVERTEBRATE GUSTATORY RECEPTOR"/>
    <property type="match status" value="1"/>
</dbReference>
<comment type="similarity">
    <text evidence="8">Belongs to the insect chemoreceptor superfamily. Gustatory receptor (GR) family.</text>
</comment>
<evidence type="ECO:0000256" key="2">
    <source>
        <dbReference type="ARBA" id="ARBA00022475"/>
    </source>
</evidence>
<feature type="transmembrane region" description="Helical" evidence="8">
    <location>
        <begin position="278"/>
        <end position="299"/>
    </location>
</feature>
<evidence type="ECO:0000256" key="5">
    <source>
        <dbReference type="ARBA" id="ARBA00023136"/>
    </source>
</evidence>
<comment type="function">
    <text evidence="8">Gustatory receptor which mediates acceptance or avoidance behavior, depending on its substrates.</text>
</comment>
<evidence type="ECO:0000256" key="1">
    <source>
        <dbReference type="ARBA" id="ARBA00004651"/>
    </source>
</evidence>
<evidence type="ECO:0000313" key="9">
    <source>
        <dbReference type="Proteomes" id="UP000504615"/>
    </source>
</evidence>
<dbReference type="Pfam" id="PF08395">
    <property type="entry name" value="7tm_7"/>
    <property type="match status" value="1"/>
</dbReference>
<proteinExistence type="inferred from homology"/>
<evidence type="ECO:0000256" key="4">
    <source>
        <dbReference type="ARBA" id="ARBA00022989"/>
    </source>
</evidence>
<evidence type="ECO:0000256" key="6">
    <source>
        <dbReference type="ARBA" id="ARBA00023170"/>
    </source>
</evidence>
<dbReference type="Proteomes" id="UP000504615">
    <property type="component" value="Unplaced"/>
</dbReference>
<reference evidence="10" key="1">
    <citation type="submission" date="2025-08" db="UniProtKB">
        <authorList>
            <consortium name="RefSeq"/>
        </authorList>
    </citation>
    <scope>IDENTIFICATION</scope>
</reference>
<dbReference type="GO" id="GO:0005886">
    <property type="term" value="C:plasma membrane"/>
    <property type="evidence" value="ECO:0007669"/>
    <property type="project" value="UniProtKB-SubCell"/>
</dbReference>
<sequence length="381" mass="44298">MYPCFTFCHILGMFPYNINALTFEISKPKYILSTVVTCVCCIFDLAILYSIIISKAINYEDIISNLEAINYFIFSGFILIMTHILTGPRMRLLQTILKISLKLSRDSFQKLSKLVHLKDILGNIFLFVNTWMYFYKKQSIQYKSNYLNVFAIIFGTYIALVALQMNFMYMNCVYILKACFKKINDRLSHMQRLMINDIKSSVPRSSYHIQRNQFLLIEIKTIKKQHLMVSNAVQMLNMVFSLQLLAVVTITFVETTFELYSYVVRWQGKVFISLDRRLLDCFLTTMSYYAIKLALLVWFCETGKNQAQEISTIVHDVINSTSDEQIKNELQLFCLQILHRKNIFSAKGLTIDATLLTGIVGSITIYMLILIQFLITMHSCE</sequence>
<dbReference type="RefSeq" id="XP_025073128.1">
    <property type="nucleotide sequence ID" value="XM_025217343.1"/>
</dbReference>
<keyword evidence="5 8" id="KW-0472">Membrane</keyword>
<gene>
    <name evidence="10" type="primary">LOC105423278</name>
</gene>
<dbReference type="GO" id="GO:0043025">
    <property type="term" value="C:neuronal cell body"/>
    <property type="evidence" value="ECO:0007669"/>
    <property type="project" value="TreeGrafter"/>
</dbReference>
<organism evidence="9 10">
    <name type="scientific">Pogonomyrmex barbatus</name>
    <name type="common">red harvester ant</name>
    <dbReference type="NCBI Taxonomy" id="144034"/>
    <lineage>
        <taxon>Eukaryota</taxon>
        <taxon>Metazoa</taxon>
        <taxon>Ecdysozoa</taxon>
        <taxon>Arthropoda</taxon>
        <taxon>Hexapoda</taxon>
        <taxon>Insecta</taxon>
        <taxon>Pterygota</taxon>
        <taxon>Neoptera</taxon>
        <taxon>Endopterygota</taxon>
        <taxon>Hymenoptera</taxon>
        <taxon>Apocrita</taxon>
        <taxon>Aculeata</taxon>
        <taxon>Formicoidea</taxon>
        <taxon>Formicidae</taxon>
        <taxon>Myrmicinae</taxon>
        <taxon>Pogonomyrmex</taxon>
    </lineage>
</organism>
<keyword evidence="4 8" id="KW-1133">Transmembrane helix</keyword>
<dbReference type="PANTHER" id="PTHR21143:SF134">
    <property type="entry name" value="GUSTATORY RECEPTOR"/>
    <property type="match status" value="1"/>
</dbReference>
<accession>A0A8N1S539</accession>
<evidence type="ECO:0000256" key="3">
    <source>
        <dbReference type="ARBA" id="ARBA00022692"/>
    </source>
</evidence>
<keyword evidence="2 8" id="KW-1003">Cell membrane</keyword>
<feature type="transmembrane region" description="Helical" evidence="8">
    <location>
        <begin position="355"/>
        <end position="375"/>
    </location>
</feature>
<feature type="transmembrane region" description="Helical" evidence="8">
    <location>
        <begin position="146"/>
        <end position="167"/>
    </location>
</feature>
<dbReference type="GO" id="GO:0008049">
    <property type="term" value="P:male courtship behavior"/>
    <property type="evidence" value="ECO:0007669"/>
    <property type="project" value="TreeGrafter"/>
</dbReference>
<dbReference type="InterPro" id="IPR013604">
    <property type="entry name" value="7TM_chemorcpt"/>
</dbReference>
<evidence type="ECO:0000313" key="10">
    <source>
        <dbReference type="RefSeq" id="XP_025073128.1"/>
    </source>
</evidence>
<feature type="transmembrane region" description="Helical" evidence="8">
    <location>
        <begin position="65"/>
        <end position="85"/>
    </location>
</feature>
<protein>
    <recommendedName>
        <fullName evidence="8">Gustatory receptor</fullName>
    </recommendedName>
</protein>
<comment type="subcellular location">
    <subcellularLocation>
        <location evidence="1 8">Cell membrane</location>
        <topology evidence="1 8">Multi-pass membrane protein</topology>
    </subcellularLocation>
</comment>
<dbReference type="GeneID" id="105423278"/>
<dbReference type="OrthoDB" id="6366728at2759"/>
<dbReference type="GO" id="GO:0007635">
    <property type="term" value="P:chemosensory behavior"/>
    <property type="evidence" value="ECO:0007669"/>
    <property type="project" value="TreeGrafter"/>
</dbReference>
<keyword evidence="9" id="KW-1185">Reference proteome</keyword>
<dbReference type="GO" id="GO:0050909">
    <property type="term" value="P:sensory perception of taste"/>
    <property type="evidence" value="ECO:0007669"/>
    <property type="project" value="InterPro"/>
</dbReference>
<dbReference type="GO" id="GO:0030424">
    <property type="term" value="C:axon"/>
    <property type="evidence" value="ECO:0007669"/>
    <property type="project" value="TreeGrafter"/>
</dbReference>